<evidence type="ECO:0000313" key="4">
    <source>
        <dbReference type="Proteomes" id="UP000245699"/>
    </source>
</evidence>
<evidence type="ECO:0000259" key="2">
    <source>
        <dbReference type="PROSITE" id="PS50902"/>
    </source>
</evidence>
<evidence type="ECO:0000313" key="3">
    <source>
        <dbReference type="EMBL" id="PVU96641.1"/>
    </source>
</evidence>
<evidence type="ECO:0000256" key="1">
    <source>
        <dbReference type="ARBA" id="ARBA00006961"/>
    </source>
</evidence>
<dbReference type="OrthoDB" id="504689at2759"/>
<dbReference type="GO" id="GO:0010181">
    <property type="term" value="F:FMN binding"/>
    <property type="evidence" value="ECO:0007669"/>
    <property type="project" value="InterPro"/>
</dbReference>
<dbReference type="Pfam" id="PF03358">
    <property type="entry name" value="FMN_red"/>
    <property type="match status" value="1"/>
</dbReference>
<dbReference type="InterPro" id="IPR029039">
    <property type="entry name" value="Flavoprotein-like_sf"/>
</dbReference>
<gene>
    <name evidence="3" type="ORF">BB559_002322</name>
</gene>
<proteinExistence type="inferred from homology"/>
<accession>A0A2T9YWC7</accession>
<sequence length="204" mass="22383">MSKPLISVVYFSSYGHVKQLSHKIMEGLTKNSSVEAKLFQFEETLPKEILIKSKSPPKDESVPIFTLKDLEKGDAFMFGFPTRYGIMPSQVKSFWDSTGGLWMKGALQRKMAGTFFSTGSQSGGQETTALTFLTTLSHHGMIYVPMGYSHKNLNCIDEVVGGSAYGSGTVAGGDGSRQPSEKEKEIAVHHGSMFAEIVAQYHKK</sequence>
<keyword evidence="4" id="KW-1185">Reference proteome</keyword>
<dbReference type="InterPro" id="IPR008254">
    <property type="entry name" value="Flavodoxin/NO_synth"/>
</dbReference>
<dbReference type="EMBL" id="MBFT01000137">
    <property type="protein sequence ID" value="PVU96641.1"/>
    <property type="molecule type" value="Genomic_DNA"/>
</dbReference>
<feature type="domain" description="Flavodoxin-like" evidence="2">
    <location>
        <begin position="6"/>
        <end position="194"/>
    </location>
</feature>
<dbReference type="AlphaFoldDB" id="A0A2T9YWC7"/>
<organism evidence="3 4">
    <name type="scientific">Furculomyces boomerangus</name>
    <dbReference type="NCBI Taxonomy" id="61424"/>
    <lineage>
        <taxon>Eukaryota</taxon>
        <taxon>Fungi</taxon>
        <taxon>Fungi incertae sedis</taxon>
        <taxon>Zoopagomycota</taxon>
        <taxon>Kickxellomycotina</taxon>
        <taxon>Harpellomycetes</taxon>
        <taxon>Harpellales</taxon>
        <taxon>Harpellaceae</taxon>
        <taxon>Furculomyces</taxon>
    </lineage>
</organism>
<dbReference type="Gene3D" id="3.40.50.360">
    <property type="match status" value="1"/>
</dbReference>
<dbReference type="FunFam" id="3.40.50.360:FF:000001">
    <property type="entry name" value="NAD(P)H dehydrogenase (Quinone) FQR1-like"/>
    <property type="match status" value="1"/>
</dbReference>
<name>A0A2T9YWC7_9FUNG</name>
<reference evidence="3 4" key="1">
    <citation type="journal article" date="2018" name="MBio">
        <title>Comparative Genomics Reveals the Core Gene Toolbox for the Fungus-Insect Symbiosis.</title>
        <authorList>
            <person name="Wang Y."/>
            <person name="Stata M."/>
            <person name="Wang W."/>
            <person name="Stajich J.E."/>
            <person name="White M.M."/>
            <person name="Moncalvo J.M."/>
        </authorList>
    </citation>
    <scope>NUCLEOTIDE SEQUENCE [LARGE SCALE GENOMIC DNA]</scope>
    <source>
        <strain evidence="3 4">AUS-77-4</strain>
    </source>
</reference>
<comment type="caution">
    <text evidence="3">The sequence shown here is derived from an EMBL/GenBank/DDBJ whole genome shotgun (WGS) entry which is preliminary data.</text>
</comment>
<dbReference type="NCBIfam" id="TIGR01755">
    <property type="entry name" value="flav_wrbA"/>
    <property type="match status" value="1"/>
</dbReference>
<dbReference type="GO" id="GO:0003955">
    <property type="term" value="F:NAD(P)H dehydrogenase (quinone) activity"/>
    <property type="evidence" value="ECO:0007669"/>
    <property type="project" value="InterPro"/>
</dbReference>
<dbReference type="InterPro" id="IPR005025">
    <property type="entry name" value="FMN_Rdtase-like_dom"/>
</dbReference>
<dbReference type="InterPro" id="IPR010089">
    <property type="entry name" value="Flavoprotein_WrbA-like"/>
</dbReference>
<dbReference type="NCBIfam" id="NF002999">
    <property type="entry name" value="PRK03767.1"/>
    <property type="match status" value="1"/>
</dbReference>
<comment type="similarity">
    <text evidence="1">Belongs to the WrbA family.</text>
</comment>
<dbReference type="PROSITE" id="PS50902">
    <property type="entry name" value="FLAVODOXIN_LIKE"/>
    <property type="match status" value="1"/>
</dbReference>
<dbReference type="STRING" id="61424.A0A2T9YWC7"/>
<dbReference type="PANTHER" id="PTHR30546:SF23">
    <property type="entry name" value="FLAVOPROTEIN-LIKE PROTEIN YCP4-RELATED"/>
    <property type="match status" value="1"/>
</dbReference>
<protein>
    <recommendedName>
        <fullName evidence="2">Flavodoxin-like domain-containing protein</fullName>
    </recommendedName>
</protein>
<dbReference type="SUPFAM" id="SSF52218">
    <property type="entry name" value="Flavoproteins"/>
    <property type="match status" value="1"/>
</dbReference>
<dbReference type="PANTHER" id="PTHR30546">
    <property type="entry name" value="FLAVODOXIN-RELATED PROTEIN WRBA-RELATED"/>
    <property type="match status" value="1"/>
</dbReference>
<dbReference type="GO" id="GO:0016020">
    <property type="term" value="C:membrane"/>
    <property type="evidence" value="ECO:0007669"/>
    <property type="project" value="TreeGrafter"/>
</dbReference>
<dbReference type="Proteomes" id="UP000245699">
    <property type="component" value="Unassembled WGS sequence"/>
</dbReference>